<name>A0A4Y8PHI7_9BACT</name>
<sequence length="89" mass="10045">MFEYAEASCIHRFALTVMPGLSRKQTAEASVILISSLEKTQSCMLRSNKVWRLLQKASIWASKECGQGYKMGFAEAISTSKNRRQNRLA</sequence>
<dbReference type="AlphaFoldDB" id="A0A4Y8PHI7"/>
<organism evidence="1 2">
    <name type="scientific">Methylacidiphilum caldifontis</name>
    <dbReference type="NCBI Taxonomy" id="2795386"/>
    <lineage>
        <taxon>Bacteria</taxon>
        <taxon>Pseudomonadati</taxon>
        <taxon>Verrucomicrobiota</taxon>
        <taxon>Methylacidiphilae</taxon>
        <taxon>Methylacidiphilales</taxon>
        <taxon>Methylacidiphilaceae</taxon>
        <taxon>Methylacidiphilum (ex Ratnadevi et al. 2023)</taxon>
    </lineage>
</organism>
<evidence type="ECO:0000313" key="1">
    <source>
        <dbReference type="EMBL" id="TFE72533.1"/>
    </source>
</evidence>
<proteinExistence type="predicted"/>
<reference evidence="1 2" key="1">
    <citation type="submission" date="2016-05" db="EMBL/GenBank/DDBJ databases">
        <title>Diversity and Homogeneity among Thermoacidophilic Verrucomicrobia Methanotrophs Linked with Geographical Origin.</title>
        <authorList>
            <person name="Erikstad H.-A."/>
            <person name="Smestad N.B."/>
            <person name="Ceballos R.M."/>
            <person name="Birkeland N.-K."/>
        </authorList>
    </citation>
    <scope>NUCLEOTIDE SEQUENCE [LARGE SCALE GENOMIC DNA]</scope>
    <source>
        <strain evidence="1 2">Phi</strain>
    </source>
</reference>
<dbReference type="RefSeq" id="WP_134439058.1">
    <property type="nucleotide sequence ID" value="NZ_CP065957.1"/>
</dbReference>
<comment type="caution">
    <text evidence="1">The sequence shown here is derived from an EMBL/GenBank/DDBJ whole genome shotgun (WGS) entry which is preliminary data.</text>
</comment>
<gene>
    <name evidence="1" type="ORF">A7Q10_03755</name>
</gene>
<accession>A0A4Y8PHI7</accession>
<dbReference type="EMBL" id="LXQC01000024">
    <property type="protein sequence ID" value="TFE72533.1"/>
    <property type="molecule type" value="Genomic_DNA"/>
</dbReference>
<dbReference type="Proteomes" id="UP000297713">
    <property type="component" value="Unassembled WGS sequence"/>
</dbReference>
<evidence type="ECO:0000313" key="2">
    <source>
        <dbReference type="Proteomes" id="UP000297713"/>
    </source>
</evidence>
<keyword evidence="2" id="KW-1185">Reference proteome</keyword>
<protein>
    <submittedName>
        <fullName evidence="1">Uncharacterized protein</fullName>
    </submittedName>
</protein>